<dbReference type="AlphaFoldDB" id="A0AAW6U8Z3"/>
<gene>
    <name evidence="3" type="ORF">QJ521_07395</name>
</gene>
<dbReference type="EMBL" id="JASCXW010000026">
    <property type="protein sequence ID" value="MDI6453385.1"/>
    <property type="molecule type" value="Genomic_DNA"/>
</dbReference>
<evidence type="ECO:0000259" key="2">
    <source>
        <dbReference type="Pfam" id="PF03372"/>
    </source>
</evidence>
<keyword evidence="4" id="KW-1185">Reference proteome</keyword>
<evidence type="ECO:0000256" key="1">
    <source>
        <dbReference type="SAM" id="Phobius"/>
    </source>
</evidence>
<comment type="caution">
    <text evidence="3">The sequence shown here is derived from an EMBL/GenBank/DDBJ whole genome shotgun (WGS) entry which is preliminary data.</text>
</comment>
<keyword evidence="1" id="KW-1133">Transmembrane helix</keyword>
<dbReference type="InterPro" id="IPR005135">
    <property type="entry name" value="Endo/exonuclease/phosphatase"/>
</dbReference>
<keyword evidence="3" id="KW-0255">Endonuclease</keyword>
<sequence>MKIVKLIIKLFIGVFCIVGLFIAVLTIFEYRPDDIEDVDILNNKTQTVSLNESLTFMTFNIGYAGLGKDEDFVMDGGKSGRPDSKETVLEYLEGIQSILSEYQADFYLLQEVDQKARRSYSIQQVESIAGHLGDDYSTQFAYNFNVMFVPFPVSFSEHIGYVKSGLATYVNFAVESSERLQFPGAFSWPLRVANLKRAMMVSYLDITDSDKQLVIVNLHMSAYDGDGSLRAQEMDFLKAFMEAEYEKGNYVIVGGDFNQTFPEAVGVYEVIQDYYVAYPIEDNFLPNGFSFQVDVTTPSCRLLNQPYDPNHENTQYYIIDGFIVSDNITVEKYFESQDTNQAVTLDLGFEHSDHNPVVMKIRLLP</sequence>
<keyword evidence="3" id="KW-0378">Hydrolase</keyword>
<dbReference type="InterPro" id="IPR036691">
    <property type="entry name" value="Endo/exonu/phosph_ase_sf"/>
</dbReference>
<dbReference type="Proteomes" id="UP001431532">
    <property type="component" value="Unassembled WGS sequence"/>
</dbReference>
<keyword evidence="1" id="KW-0472">Membrane</keyword>
<dbReference type="Gene3D" id="3.60.10.10">
    <property type="entry name" value="Endonuclease/exonuclease/phosphatase"/>
    <property type="match status" value="1"/>
</dbReference>
<proteinExistence type="predicted"/>
<feature type="domain" description="Endonuclease/exonuclease/phosphatase" evidence="2">
    <location>
        <begin position="57"/>
        <end position="260"/>
    </location>
</feature>
<keyword evidence="1" id="KW-0812">Transmembrane</keyword>
<dbReference type="Pfam" id="PF03372">
    <property type="entry name" value="Exo_endo_phos"/>
    <property type="match status" value="1"/>
</dbReference>
<protein>
    <submittedName>
        <fullName evidence="3">Endonuclease/exonuclease/phosphatase family protein</fullName>
    </submittedName>
</protein>
<name>A0AAW6U8Z3_9MOLU</name>
<organism evidence="3 4">
    <name type="scientific">Peloplasma aerotolerans</name>
    <dbReference type="NCBI Taxonomy" id="3044389"/>
    <lineage>
        <taxon>Bacteria</taxon>
        <taxon>Bacillati</taxon>
        <taxon>Mycoplasmatota</taxon>
        <taxon>Mollicutes</taxon>
        <taxon>Acholeplasmatales</taxon>
        <taxon>Acholeplasmataceae</taxon>
        <taxon>Peloplasma</taxon>
    </lineage>
</organism>
<evidence type="ECO:0000313" key="4">
    <source>
        <dbReference type="Proteomes" id="UP001431532"/>
    </source>
</evidence>
<dbReference type="RefSeq" id="WP_282839817.1">
    <property type="nucleotide sequence ID" value="NZ_JASCXW010000026.1"/>
</dbReference>
<feature type="transmembrane region" description="Helical" evidence="1">
    <location>
        <begin position="7"/>
        <end position="28"/>
    </location>
</feature>
<evidence type="ECO:0000313" key="3">
    <source>
        <dbReference type="EMBL" id="MDI6453385.1"/>
    </source>
</evidence>
<dbReference type="GO" id="GO:0004519">
    <property type="term" value="F:endonuclease activity"/>
    <property type="evidence" value="ECO:0007669"/>
    <property type="project" value="UniProtKB-KW"/>
</dbReference>
<dbReference type="SUPFAM" id="SSF56219">
    <property type="entry name" value="DNase I-like"/>
    <property type="match status" value="1"/>
</dbReference>
<accession>A0AAW6U8Z3</accession>
<reference evidence="3" key="1">
    <citation type="submission" date="2023-05" db="EMBL/GenBank/DDBJ databases">
        <title>Mariniplasma microaerophilum sp. nov., a novel anaerobic mollicute isolated from terrestrial mud volcano, Taman Peninsula, Russia.</title>
        <authorList>
            <person name="Khomyakova M.A."/>
            <person name="Merkel A.Y."/>
            <person name="Slobodkin A.I."/>
        </authorList>
    </citation>
    <scope>NUCLEOTIDE SEQUENCE</scope>
    <source>
        <strain evidence="3">M4Ah</strain>
    </source>
</reference>
<keyword evidence="3" id="KW-0540">Nuclease</keyword>